<name>A0A9D2LRW2_9FIRM</name>
<proteinExistence type="predicted"/>
<evidence type="ECO:0000313" key="1">
    <source>
        <dbReference type="EMBL" id="HJB28115.1"/>
    </source>
</evidence>
<organism evidence="1 2">
    <name type="scientific">Candidatus Blautia faecavium</name>
    <dbReference type="NCBI Taxonomy" id="2838487"/>
    <lineage>
        <taxon>Bacteria</taxon>
        <taxon>Bacillati</taxon>
        <taxon>Bacillota</taxon>
        <taxon>Clostridia</taxon>
        <taxon>Lachnospirales</taxon>
        <taxon>Lachnospiraceae</taxon>
        <taxon>Blautia</taxon>
    </lineage>
</organism>
<sequence length="90" mass="10362">MKKIRKEMIRTLYDAWSDRRFHGTKSDVKEVNLAIGNIINQLQATGKKALYVESTIMEAVSAQEEYAFTAGFYLCLELLNGNIFKKKKEI</sequence>
<accession>A0A9D2LRW2</accession>
<dbReference type="Proteomes" id="UP000823842">
    <property type="component" value="Unassembled WGS sequence"/>
</dbReference>
<gene>
    <name evidence="1" type="ORF">IAA06_04890</name>
</gene>
<reference evidence="1" key="2">
    <citation type="submission" date="2021-04" db="EMBL/GenBank/DDBJ databases">
        <authorList>
            <person name="Gilroy R."/>
        </authorList>
    </citation>
    <scope>NUCLEOTIDE SEQUENCE</scope>
    <source>
        <strain evidence="1">ChiSjej1B19-5720</strain>
    </source>
</reference>
<dbReference type="EMBL" id="DWYZ01000094">
    <property type="protein sequence ID" value="HJB28115.1"/>
    <property type="molecule type" value="Genomic_DNA"/>
</dbReference>
<dbReference type="AlphaFoldDB" id="A0A9D2LRW2"/>
<reference evidence="1" key="1">
    <citation type="journal article" date="2021" name="PeerJ">
        <title>Extensive microbial diversity within the chicken gut microbiome revealed by metagenomics and culture.</title>
        <authorList>
            <person name="Gilroy R."/>
            <person name="Ravi A."/>
            <person name="Getino M."/>
            <person name="Pursley I."/>
            <person name="Horton D.L."/>
            <person name="Alikhan N.F."/>
            <person name="Baker D."/>
            <person name="Gharbi K."/>
            <person name="Hall N."/>
            <person name="Watson M."/>
            <person name="Adriaenssens E.M."/>
            <person name="Foster-Nyarko E."/>
            <person name="Jarju S."/>
            <person name="Secka A."/>
            <person name="Antonio M."/>
            <person name="Oren A."/>
            <person name="Chaudhuri R.R."/>
            <person name="La Ragione R."/>
            <person name="Hildebrand F."/>
            <person name="Pallen M.J."/>
        </authorList>
    </citation>
    <scope>NUCLEOTIDE SEQUENCE</scope>
    <source>
        <strain evidence="1">ChiSjej1B19-5720</strain>
    </source>
</reference>
<comment type="caution">
    <text evidence="1">The sequence shown here is derived from an EMBL/GenBank/DDBJ whole genome shotgun (WGS) entry which is preliminary data.</text>
</comment>
<protein>
    <submittedName>
        <fullName evidence="1">Uncharacterized protein</fullName>
    </submittedName>
</protein>
<evidence type="ECO:0000313" key="2">
    <source>
        <dbReference type="Proteomes" id="UP000823842"/>
    </source>
</evidence>